<dbReference type="eggNOG" id="arCOG00260">
    <property type="taxonomic scope" value="Archaea"/>
</dbReference>
<keyword evidence="5 6" id="KW-0472">Membrane</keyword>
<dbReference type="Proteomes" id="UP000000254">
    <property type="component" value="Chromosome"/>
</dbReference>
<evidence type="ECO:0000256" key="1">
    <source>
        <dbReference type="ARBA" id="ARBA00004651"/>
    </source>
</evidence>
<dbReference type="PANTHER" id="PTHR47089">
    <property type="entry name" value="ABC TRANSPORTER, PERMEASE PROTEIN"/>
    <property type="match status" value="1"/>
</dbReference>
<sequence length="345" mass="37070">MANLLSRFIEKIRIKWADYIIGALEIILSALIGFLVAGLVLWGLGYDPSRAFSIMISYGYSDPVYLIAKATPLIMTGLAFSIPLLAGVFNIGGESQLYLGALAGLLTAYYTGNWFLAIIAGFIAGALWGGLIAVLRIYRGINEVITAIMLNWIAYYTIIYLVIKYFANPVLPQQSVEVPPSAQLSPWIGFLLGIIGVVIIYYLLYYTDIGYKMRVSGLSPRSAKYAGFNPITSILYSMLIGGGMAGYGGALLVLAVSRSIDVTMSTLYGLGFTGIGVGLLGRNHPIGIVFSALFFAGLIIGGQFVELKTGAPPMLSDAITGTIVIALSAPYAYRVLIRYFGGRGK</sequence>
<proteinExistence type="predicted"/>
<keyword evidence="2" id="KW-1003">Cell membrane</keyword>
<evidence type="ECO:0000256" key="5">
    <source>
        <dbReference type="ARBA" id="ARBA00023136"/>
    </source>
</evidence>
<reference evidence="8" key="1">
    <citation type="journal article" date="2009" name="BMC Genomics">
        <title>The complete genome sequence of Staphylothermus marinus reveals differences in sulfur metabolism among heterotrophic Crenarchaeota.</title>
        <authorList>
            <person name="Anderson I.J."/>
            <person name="Dharmarajan L."/>
            <person name="Rodriguez J."/>
            <person name="Hooper S."/>
            <person name="Porat I."/>
            <person name="Ulrich L.E."/>
            <person name="Elkins J.G."/>
            <person name="Mavromatis K."/>
            <person name="Sun H."/>
            <person name="Land M."/>
            <person name="Lapidus A."/>
            <person name="Lucas S."/>
            <person name="Barry K."/>
            <person name="Huber H."/>
            <person name="Zhulin I.B."/>
            <person name="Whitman W.B."/>
            <person name="Mukhopadhyay B."/>
            <person name="Woese C."/>
            <person name="Bristow J."/>
            <person name="Kyrpides N."/>
        </authorList>
    </citation>
    <scope>NUCLEOTIDE SEQUENCE [LARGE SCALE GENOMIC DNA]</scope>
    <source>
        <strain evidence="8">ATCC 43588 / DSM 3639 / JCM 9404 / F1</strain>
    </source>
</reference>
<dbReference type="PANTHER" id="PTHR47089:SF1">
    <property type="entry name" value="GUANOSINE ABC TRANSPORTER PERMEASE PROTEIN NUPP"/>
    <property type="match status" value="1"/>
</dbReference>
<dbReference type="CDD" id="cd06580">
    <property type="entry name" value="TM_PBP1_transp_TpRbsC_like"/>
    <property type="match status" value="1"/>
</dbReference>
<dbReference type="OrthoDB" id="86231at2157"/>
<evidence type="ECO:0000256" key="6">
    <source>
        <dbReference type="SAM" id="Phobius"/>
    </source>
</evidence>
<organism evidence="7 8">
    <name type="scientific">Staphylothermus marinus (strain ATCC 43588 / DSM 3639 / JCM 9404 / F1)</name>
    <dbReference type="NCBI Taxonomy" id="399550"/>
    <lineage>
        <taxon>Archaea</taxon>
        <taxon>Thermoproteota</taxon>
        <taxon>Thermoprotei</taxon>
        <taxon>Desulfurococcales</taxon>
        <taxon>Desulfurococcaceae</taxon>
        <taxon>Staphylothermus</taxon>
    </lineage>
</organism>
<dbReference type="GO" id="GO:0005886">
    <property type="term" value="C:plasma membrane"/>
    <property type="evidence" value="ECO:0007669"/>
    <property type="project" value="UniProtKB-SubCell"/>
</dbReference>
<accession>A3DMD8</accession>
<evidence type="ECO:0000256" key="3">
    <source>
        <dbReference type="ARBA" id="ARBA00022692"/>
    </source>
</evidence>
<feature type="transmembrane region" description="Helical" evidence="6">
    <location>
        <begin position="96"/>
        <end position="112"/>
    </location>
</feature>
<dbReference type="STRING" id="399550.Smar_0694"/>
<dbReference type="AlphaFoldDB" id="A3DMD8"/>
<feature type="transmembrane region" description="Helical" evidence="6">
    <location>
        <begin position="145"/>
        <end position="167"/>
    </location>
</feature>
<feature type="transmembrane region" description="Helical" evidence="6">
    <location>
        <begin position="20"/>
        <end position="44"/>
    </location>
</feature>
<evidence type="ECO:0000313" key="7">
    <source>
        <dbReference type="EMBL" id="ABN69798.1"/>
    </source>
</evidence>
<feature type="transmembrane region" description="Helical" evidence="6">
    <location>
        <begin position="262"/>
        <end position="281"/>
    </location>
</feature>
<evidence type="ECO:0000256" key="4">
    <source>
        <dbReference type="ARBA" id="ARBA00022989"/>
    </source>
</evidence>
<feature type="transmembrane region" description="Helical" evidence="6">
    <location>
        <begin position="288"/>
        <end position="306"/>
    </location>
</feature>
<evidence type="ECO:0000256" key="2">
    <source>
        <dbReference type="ARBA" id="ARBA00022475"/>
    </source>
</evidence>
<dbReference type="InterPro" id="IPR001851">
    <property type="entry name" value="ABC_transp_permease"/>
</dbReference>
<dbReference type="GeneID" id="4906463"/>
<feature type="transmembrane region" description="Helical" evidence="6">
    <location>
        <begin position="118"/>
        <end position="138"/>
    </location>
</feature>
<feature type="transmembrane region" description="Helical" evidence="6">
    <location>
        <begin position="234"/>
        <end position="256"/>
    </location>
</feature>
<gene>
    <name evidence="7" type="ordered locus">Smar_0694</name>
</gene>
<reference evidence="7 8" key="2">
    <citation type="journal article" date="2009" name="Stand. Genomic Sci.">
        <title>Complete genome sequence of Staphylothermus marinus Stetter and Fiala 1986 type strain F1.</title>
        <authorList>
            <person name="Anderson I.J."/>
            <person name="Sun H."/>
            <person name="Lapidus A."/>
            <person name="Copeland A."/>
            <person name="Glavina Del Rio T."/>
            <person name="Tice H."/>
            <person name="Dalin E."/>
            <person name="Lucas S."/>
            <person name="Barry K."/>
            <person name="Land M."/>
            <person name="Richardson P."/>
            <person name="Huber H."/>
            <person name="Kyrpides N.C."/>
        </authorList>
    </citation>
    <scope>NUCLEOTIDE SEQUENCE [LARGE SCALE GENOMIC DNA]</scope>
    <source>
        <strain evidence="8">ATCC 43588 / DSM 3639 / JCM 9404 / F1</strain>
    </source>
</reference>
<evidence type="ECO:0000313" key="8">
    <source>
        <dbReference type="Proteomes" id="UP000000254"/>
    </source>
</evidence>
<dbReference type="GO" id="GO:0022857">
    <property type="term" value="F:transmembrane transporter activity"/>
    <property type="evidence" value="ECO:0007669"/>
    <property type="project" value="InterPro"/>
</dbReference>
<feature type="transmembrane region" description="Helical" evidence="6">
    <location>
        <begin position="318"/>
        <end position="337"/>
    </location>
</feature>
<comment type="subcellular location">
    <subcellularLocation>
        <location evidence="1">Cell membrane</location>
        <topology evidence="1">Multi-pass membrane protein</topology>
    </subcellularLocation>
</comment>
<keyword evidence="4 6" id="KW-1133">Transmembrane helix</keyword>
<name>A3DMD8_STAMF</name>
<dbReference type="RefSeq" id="WP_011838989.1">
    <property type="nucleotide sequence ID" value="NC_009033.1"/>
</dbReference>
<feature type="transmembrane region" description="Helical" evidence="6">
    <location>
        <begin position="187"/>
        <end position="206"/>
    </location>
</feature>
<protein>
    <submittedName>
        <fullName evidence="7">Inner-membrane translocator</fullName>
    </submittedName>
</protein>
<dbReference type="HOGENOM" id="CLU_040769_0_2_2"/>
<dbReference type="Pfam" id="PF02653">
    <property type="entry name" value="BPD_transp_2"/>
    <property type="match status" value="1"/>
</dbReference>
<keyword evidence="8" id="KW-1185">Reference proteome</keyword>
<keyword evidence="3 6" id="KW-0812">Transmembrane</keyword>
<feature type="transmembrane region" description="Helical" evidence="6">
    <location>
        <begin position="64"/>
        <end position="89"/>
    </location>
</feature>
<dbReference type="KEGG" id="smr:Smar_0694"/>
<dbReference type="EMBL" id="CP000575">
    <property type="protein sequence ID" value="ABN69798.1"/>
    <property type="molecule type" value="Genomic_DNA"/>
</dbReference>